<evidence type="ECO:0000313" key="3">
    <source>
        <dbReference type="EMBL" id="MEX6688859.1"/>
    </source>
</evidence>
<proteinExistence type="predicted"/>
<comment type="caution">
    <text evidence="3">The sequence shown here is derived from an EMBL/GenBank/DDBJ whole genome shotgun (WGS) entry which is preliminary data.</text>
</comment>
<gene>
    <name evidence="3" type="ORF">QTN47_15230</name>
</gene>
<dbReference type="Gene3D" id="2.180.10.10">
    <property type="entry name" value="RHS repeat-associated core"/>
    <property type="match status" value="2"/>
</dbReference>
<sequence>MCKSIYGIVSLIGWMSVMQVIAQTNVPTQTTKTSTTNVMPFLPGVPATTPVNFVRSWQPNRPYRQETDVISTSRSETEVQRSTSYFDGLGRPLQTVLWHAAPDAKDVVAPVAYDDYGREAYQFLPYANGTDGNYKPNSFSDQKTFYSSTYLSQQPSLSGEQLYYGKTEFEASLLSRPIKSMAAGNSWIGASKGIETKYLLNLSGDDVKKWKIDNNYAFNVTDGQNIPTVATAFAAATLYKIVTIDENNNAVVEYKDAEGKLILKKIQNGSVSIDYSGYQNFLCTYYVYDDYGSLRFVIPPKAVAAMITAGSWILSQTIVNELCFRYEYDSRERMIAKKTPGAGWTYLVYDAVDRLVLTQDANLKNKNQWAYTIYDELNRPIQTGILYSSSTRDNLQTYQNNLPALIKDLSANLQVSQRTAGVQKYSATNSIEFLPGFTSEDGASFEAAIVGAGTSVDNNTATVSLNPLPQGASYTALTNTYYDDYSFTAKRYNAVYNSKLGIGSNGYGDNLPSVTNTQTTGLATGGKVRAIEDVNNLSSGKWLETASFYDDKGRAVQTQSDNYKGGLDIVTSRYDFTGKVISSYQVHNNPAAGATNQAILTETDYDHAGRVLEVRKKLNDDNNTLRKIARNSYDALGKLKTKQVGQQKDASGNLMATAMETQDYGYNIRGWLKGINWEGYGGTTTKATANRWFGMDLSYDWGYQTNQYNGNIAGMRWQSNGDKAERSYGLGYDRVNRLLFADFKQNSSGWNNSAGIDFTLKMGTDGTNNGTAYDENGNIKQMQQWGLKGTSSTQIDNLTYAYYNTNLSNRLQGVLDNNNDAQTALGDFRTSAYSPNKNETNVYTKVDYSYDGNGNMVKDLNKDIGTTAAGGIVYNHLNLPWQITVQNKGTITYIYDALGNKLEKRIAETGKPVRTTTYLGNYVYEDNILQYIGSEEGRMRKSTFSKGGYAYDYFLKDHLGNVRMVLTDDQQKDNYPLASFEDATQANEQLYYSNVDVARTTRPGAFGDESLNGGKVQLLQKSAQSIGVGKIIKVMATDKLNVTVDYYIPAATTDNSNANGISSVITSLAAAINNGAAGAALKGSGNLVANGLNNSTDFTSLLRPQTTAATSTLPKAYLNILFFDEQFKFVAQNSEIVQVNTVGSRQPIVKVAKEAPKNGFAYAYISNESNNLVYFDNFQVSDERGPLVEETHYYPFGLQMTGISSKAAGKPENKHRFNGYEQQHSEFSDGSGLEWYDYKHRFYDNQIGRFFVQDRLADHYAQYAPYQFAGNEPTVAIDLDGLEPAYIASKNKSGQTKLNLPVVAMYARLYGNSFWTTGAKANIVINQPLHDRLTGYKNGAVTLGFEINYTGNYAANNSGESWLKLTGHEIAHVQQFIDAFGKDFNSNKDYQKAVAAWLFSYGIDAASKAAENKTTDPNKLHDKIEIEKDAIRYETRFDSFYDSQNYTTTENGVTKSGNKILDLLQQMQTAQGNTDKKAYTQAFNDLMKLVDNFNRLQSEKKEH</sequence>
<feature type="chain" id="PRO_5045532849" evidence="1">
    <location>
        <begin position="23"/>
        <end position="1503"/>
    </location>
</feature>
<evidence type="ECO:0000313" key="4">
    <source>
        <dbReference type="Proteomes" id="UP001560573"/>
    </source>
</evidence>
<dbReference type="Proteomes" id="UP001560573">
    <property type="component" value="Unassembled WGS sequence"/>
</dbReference>
<dbReference type="InterPro" id="IPR022385">
    <property type="entry name" value="Rhs_assc_core"/>
</dbReference>
<evidence type="ECO:0000256" key="1">
    <source>
        <dbReference type="SAM" id="SignalP"/>
    </source>
</evidence>
<accession>A0ABV3ZI82</accession>
<feature type="signal peptide" evidence="1">
    <location>
        <begin position="1"/>
        <end position="22"/>
    </location>
</feature>
<dbReference type="RefSeq" id="WP_369330269.1">
    <property type="nucleotide sequence ID" value="NZ_JAULBC010000005.1"/>
</dbReference>
<keyword evidence="4" id="KW-1185">Reference proteome</keyword>
<dbReference type="NCBIfam" id="TIGR03696">
    <property type="entry name" value="Rhs_assc_core"/>
    <property type="match status" value="1"/>
</dbReference>
<feature type="domain" description="DUF6443" evidence="2">
    <location>
        <begin position="63"/>
        <end position="199"/>
    </location>
</feature>
<organism evidence="3 4">
    <name type="scientific">Danxiaibacter flavus</name>
    <dbReference type="NCBI Taxonomy" id="3049108"/>
    <lineage>
        <taxon>Bacteria</taxon>
        <taxon>Pseudomonadati</taxon>
        <taxon>Bacteroidota</taxon>
        <taxon>Chitinophagia</taxon>
        <taxon>Chitinophagales</taxon>
        <taxon>Chitinophagaceae</taxon>
        <taxon>Danxiaibacter</taxon>
    </lineage>
</organism>
<name>A0ABV3ZI82_9BACT</name>
<dbReference type="EMBL" id="JAULBC010000005">
    <property type="protein sequence ID" value="MEX6688859.1"/>
    <property type="molecule type" value="Genomic_DNA"/>
</dbReference>
<dbReference type="PANTHER" id="PTHR32305">
    <property type="match status" value="1"/>
</dbReference>
<protein>
    <submittedName>
        <fullName evidence="3">DUF6443 domain-containing protein</fullName>
    </submittedName>
</protein>
<reference evidence="3 4" key="1">
    <citation type="submission" date="2023-07" db="EMBL/GenBank/DDBJ databases">
        <authorList>
            <person name="Lian W.-H."/>
        </authorList>
    </citation>
    <scope>NUCLEOTIDE SEQUENCE [LARGE SCALE GENOMIC DNA]</scope>
    <source>
        <strain evidence="3 4">SYSU DXS3180</strain>
    </source>
</reference>
<dbReference type="InterPro" id="IPR050708">
    <property type="entry name" value="T6SS_VgrG/RHS"/>
</dbReference>
<keyword evidence="1" id="KW-0732">Signal</keyword>
<dbReference type="InterPro" id="IPR045619">
    <property type="entry name" value="DUF6443"/>
</dbReference>
<evidence type="ECO:0000259" key="2">
    <source>
        <dbReference type="Pfam" id="PF20041"/>
    </source>
</evidence>
<dbReference type="Pfam" id="PF20041">
    <property type="entry name" value="DUF6443"/>
    <property type="match status" value="1"/>
</dbReference>
<dbReference type="PANTHER" id="PTHR32305:SF15">
    <property type="entry name" value="PROTEIN RHSA-RELATED"/>
    <property type="match status" value="1"/>
</dbReference>